<accession>A0A1F7U2E0</accession>
<dbReference type="EMBL" id="MGDX01000004">
    <property type="protein sequence ID" value="OGL71978.1"/>
    <property type="molecule type" value="Genomic_DNA"/>
</dbReference>
<protein>
    <submittedName>
        <fullName evidence="1">Uncharacterized protein</fullName>
    </submittedName>
</protein>
<gene>
    <name evidence="1" type="ORF">A3C17_01060</name>
</gene>
<organism evidence="1 2">
    <name type="scientific">Candidatus Uhrbacteria bacterium RIFCSPHIGHO2_02_FULL_53_13</name>
    <dbReference type="NCBI Taxonomy" id="1802389"/>
    <lineage>
        <taxon>Bacteria</taxon>
        <taxon>Candidatus Uhriibacteriota</taxon>
    </lineage>
</organism>
<dbReference type="AlphaFoldDB" id="A0A1F7U2E0"/>
<reference evidence="1 2" key="1">
    <citation type="journal article" date="2016" name="Nat. Commun.">
        <title>Thousands of microbial genomes shed light on interconnected biogeochemical processes in an aquifer system.</title>
        <authorList>
            <person name="Anantharaman K."/>
            <person name="Brown C.T."/>
            <person name="Hug L.A."/>
            <person name="Sharon I."/>
            <person name="Castelle C.J."/>
            <person name="Probst A.J."/>
            <person name="Thomas B.C."/>
            <person name="Singh A."/>
            <person name="Wilkins M.J."/>
            <person name="Karaoz U."/>
            <person name="Brodie E.L."/>
            <person name="Williams K.H."/>
            <person name="Hubbard S.S."/>
            <person name="Banfield J.F."/>
        </authorList>
    </citation>
    <scope>NUCLEOTIDE SEQUENCE [LARGE SCALE GENOMIC DNA]</scope>
</reference>
<comment type="caution">
    <text evidence="1">The sequence shown here is derived from an EMBL/GenBank/DDBJ whole genome shotgun (WGS) entry which is preliminary data.</text>
</comment>
<name>A0A1F7U2E0_9BACT</name>
<dbReference type="Proteomes" id="UP000177097">
    <property type="component" value="Unassembled WGS sequence"/>
</dbReference>
<dbReference type="STRING" id="1802389.A3C17_01060"/>
<evidence type="ECO:0000313" key="2">
    <source>
        <dbReference type="Proteomes" id="UP000177097"/>
    </source>
</evidence>
<sequence>MSATGSTYALWDDLLRRLDGGFNDVSAIITTVEEILAVMYCRSAGALGIEVERHAKALKGLLEWLKERTPEQARAEAALIARSTPPIALSDERRVIRLVFERLELLCPPNHNHTLFTIAVILDELAPV</sequence>
<evidence type="ECO:0000313" key="1">
    <source>
        <dbReference type="EMBL" id="OGL71978.1"/>
    </source>
</evidence>
<proteinExistence type="predicted"/>